<keyword evidence="1" id="KW-0812">Transmembrane</keyword>
<organism evidence="2 3">
    <name type="scientific">Pseudomarimonas arenosa</name>
    <dbReference type="NCBI Taxonomy" id="2774145"/>
    <lineage>
        <taxon>Bacteria</taxon>
        <taxon>Pseudomonadati</taxon>
        <taxon>Pseudomonadota</taxon>
        <taxon>Gammaproteobacteria</taxon>
        <taxon>Lysobacterales</taxon>
        <taxon>Lysobacteraceae</taxon>
        <taxon>Pseudomarimonas</taxon>
    </lineage>
</organism>
<keyword evidence="1" id="KW-0472">Membrane</keyword>
<evidence type="ECO:0000313" key="2">
    <source>
        <dbReference type="EMBL" id="MBD8527972.1"/>
    </source>
</evidence>
<gene>
    <name evidence="2" type="ORF">IFO71_19670</name>
</gene>
<dbReference type="RefSeq" id="WP_192031393.1">
    <property type="nucleotide sequence ID" value="NZ_JACYTR010000074.1"/>
</dbReference>
<keyword evidence="3" id="KW-1185">Reference proteome</keyword>
<sequence>MRLPNWLRIESRCLIELYLIPAVCVLLPWSLGYRWLRGWSRWSRLFSQEWRAALQAAQQWVTIDDPAAWARDYRTCRLVDHADYWLSRTRSRGWLTRHATTVGRWPCTEQAAVGVFFHWCAGMWGVRSLHFAGPSSAVLAGHFSKRSMGGSWLAYWYGRLRLAELARAGGCPLIYAPGTLKKAEAELARGNWVIGTPDVPPTETKLAQPVTLFDRPALFTEGLIRIARDAGVPLVIFTIALDLTDGRRELRIQGPFDAGDPALRQRIASYWEGLIKEKTWGFSLWPMMPAYFAGASAPAD</sequence>
<name>A0AAW3ZSE5_9GAMM</name>
<accession>A0AAW3ZSE5</accession>
<protein>
    <recommendedName>
        <fullName evidence="4">Lysophospholipid acyltransferase family protein</fullName>
    </recommendedName>
</protein>
<comment type="caution">
    <text evidence="2">The sequence shown here is derived from an EMBL/GenBank/DDBJ whole genome shotgun (WGS) entry which is preliminary data.</text>
</comment>
<proteinExistence type="predicted"/>
<dbReference type="Proteomes" id="UP000613768">
    <property type="component" value="Unassembled WGS sequence"/>
</dbReference>
<evidence type="ECO:0000313" key="3">
    <source>
        <dbReference type="Proteomes" id="UP000613768"/>
    </source>
</evidence>
<evidence type="ECO:0000256" key="1">
    <source>
        <dbReference type="SAM" id="Phobius"/>
    </source>
</evidence>
<feature type="transmembrane region" description="Helical" evidence="1">
    <location>
        <begin position="15"/>
        <end position="36"/>
    </location>
</feature>
<reference evidence="2 3" key="1">
    <citation type="submission" date="2020-09" db="EMBL/GenBank/DDBJ databases">
        <title>Pseudoxanthomonas sp. CAU 1598 isolated from sand of Yaerae Beach.</title>
        <authorList>
            <person name="Kim W."/>
        </authorList>
    </citation>
    <scope>NUCLEOTIDE SEQUENCE [LARGE SCALE GENOMIC DNA]</scope>
    <source>
        <strain evidence="2 3">CAU 1598</strain>
    </source>
</reference>
<dbReference type="EMBL" id="JACYTR010000074">
    <property type="protein sequence ID" value="MBD8527972.1"/>
    <property type="molecule type" value="Genomic_DNA"/>
</dbReference>
<keyword evidence="1" id="KW-1133">Transmembrane helix</keyword>
<evidence type="ECO:0008006" key="4">
    <source>
        <dbReference type="Google" id="ProtNLM"/>
    </source>
</evidence>
<dbReference type="AlphaFoldDB" id="A0AAW3ZSE5"/>